<evidence type="ECO:0000313" key="8">
    <source>
        <dbReference type="Proteomes" id="UP001177160"/>
    </source>
</evidence>
<comment type="caution">
    <text evidence="7">The sequence shown here is derived from an EMBL/GenBank/DDBJ whole genome shotgun (WGS) entry which is preliminary data.</text>
</comment>
<dbReference type="InterPro" id="IPR027417">
    <property type="entry name" value="P-loop_NTPase"/>
</dbReference>
<dbReference type="InterPro" id="IPR036390">
    <property type="entry name" value="WH_DNA-bd_sf"/>
</dbReference>
<dbReference type="Proteomes" id="UP001177160">
    <property type="component" value="Unassembled WGS sequence"/>
</dbReference>
<protein>
    <submittedName>
        <fullName evidence="7">DNA translocase FtsK</fullName>
    </submittedName>
</protein>
<dbReference type="SUPFAM" id="SSF46785">
    <property type="entry name" value="Winged helix' DNA-binding domain"/>
    <property type="match status" value="1"/>
</dbReference>
<proteinExistence type="inferred from homology"/>
<dbReference type="Gene3D" id="1.10.10.10">
    <property type="entry name" value="Winged helix-like DNA-binding domain superfamily/Winged helix DNA-binding domain"/>
    <property type="match status" value="1"/>
</dbReference>
<dbReference type="Gene3D" id="3.40.50.300">
    <property type="entry name" value="P-loop containing nucleotide triphosphate hydrolases"/>
    <property type="match status" value="1"/>
</dbReference>
<keyword evidence="8" id="KW-1185">Reference proteome</keyword>
<feature type="binding site" evidence="5">
    <location>
        <begin position="386"/>
        <end position="393"/>
    </location>
    <ligand>
        <name>ATP</name>
        <dbReference type="ChEBI" id="CHEBI:30616"/>
    </ligand>
</feature>
<dbReference type="SMART" id="SM00382">
    <property type="entry name" value="AAA"/>
    <property type="match status" value="1"/>
</dbReference>
<dbReference type="Pfam" id="PF01580">
    <property type="entry name" value="FtsK_SpoIIIE"/>
    <property type="match status" value="1"/>
</dbReference>
<organism evidence="7 8">
    <name type="scientific">Paracholeplasma manati</name>
    <dbReference type="NCBI Taxonomy" id="591373"/>
    <lineage>
        <taxon>Bacteria</taxon>
        <taxon>Bacillati</taxon>
        <taxon>Mycoplasmatota</taxon>
        <taxon>Mollicutes</taxon>
        <taxon>Acholeplasmatales</taxon>
        <taxon>Acholeplasmataceae</taxon>
        <taxon>Paracholeplasma</taxon>
    </lineage>
</organism>
<dbReference type="CDD" id="cd01127">
    <property type="entry name" value="TrwB_TraG_TraD_VirD4"/>
    <property type="match status" value="1"/>
</dbReference>
<dbReference type="InterPro" id="IPR018541">
    <property type="entry name" value="Ftsk_gamma"/>
</dbReference>
<dbReference type="RefSeq" id="WP_263608623.1">
    <property type="nucleotide sequence ID" value="NZ_JAOVQM010000004.1"/>
</dbReference>
<dbReference type="SMART" id="SM00843">
    <property type="entry name" value="Ftsk_gamma"/>
    <property type="match status" value="1"/>
</dbReference>
<gene>
    <name evidence="7" type="ORF">N7548_06320</name>
</gene>
<dbReference type="SUPFAM" id="SSF52540">
    <property type="entry name" value="P-loop containing nucleoside triphosphate hydrolases"/>
    <property type="match status" value="1"/>
</dbReference>
<dbReference type="PANTHER" id="PTHR22683:SF41">
    <property type="entry name" value="DNA TRANSLOCASE FTSK"/>
    <property type="match status" value="1"/>
</dbReference>
<evidence type="ECO:0000256" key="1">
    <source>
        <dbReference type="ARBA" id="ARBA00006474"/>
    </source>
</evidence>
<evidence type="ECO:0000256" key="5">
    <source>
        <dbReference type="PROSITE-ProRule" id="PRU00289"/>
    </source>
</evidence>
<reference evidence="7" key="1">
    <citation type="submission" date="2022-09" db="EMBL/GenBank/DDBJ databases">
        <title>Novel Mycoplasma species identified in domestic and wild animals.</title>
        <authorList>
            <person name="Volokhov D.V."/>
            <person name="Furtak V.A."/>
            <person name="Zagorodnyaya T.A."/>
        </authorList>
    </citation>
    <scope>NUCLEOTIDE SEQUENCE</scope>
    <source>
        <strain evidence="7">Oakley</strain>
    </source>
</reference>
<dbReference type="Pfam" id="PF09397">
    <property type="entry name" value="FtsK_gamma"/>
    <property type="match status" value="1"/>
</dbReference>
<keyword evidence="4" id="KW-0238">DNA-binding</keyword>
<dbReference type="Gene3D" id="3.30.980.40">
    <property type="match status" value="1"/>
</dbReference>
<dbReference type="Pfam" id="PF17854">
    <property type="entry name" value="FtsK_alpha"/>
    <property type="match status" value="1"/>
</dbReference>
<dbReference type="InterPro" id="IPR041027">
    <property type="entry name" value="FtsK_alpha"/>
</dbReference>
<evidence type="ECO:0000256" key="4">
    <source>
        <dbReference type="ARBA" id="ARBA00023125"/>
    </source>
</evidence>
<evidence type="ECO:0000259" key="6">
    <source>
        <dbReference type="PROSITE" id="PS50901"/>
    </source>
</evidence>
<keyword evidence="3 5" id="KW-0067">ATP-binding</keyword>
<name>A0ABT2Y6S7_9MOLU</name>
<accession>A0ABT2Y6S7</accession>
<dbReference type="InterPro" id="IPR002543">
    <property type="entry name" value="FtsK_dom"/>
</dbReference>
<dbReference type="PROSITE" id="PS50901">
    <property type="entry name" value="FTSK"/>
    <property type="match status" value="1"/>
</dbReference>
<dbReference type="EMBL" id="JAOVQM010000004">
    <property type="protein sequence ID" value="MCV2232437.1"/>
    <property type="molecule type" value="Genomic_DNA"/>
</dbReference>
<dbReference type="InterPro" id="IPR003593">
    <property type="entry name" value="AAA+_ATPase"/>
</dbReference>
<evidence type="ECO:0000256" key="2">
    <source>
        <dbReference type="ARBA" id="ARBA00022741"/>
    </source>
</evidence>
<comment type="similarity">
    <text evidence="1">Belongs to the FtsK/SpoIIIE/SftA family.</text>
</comment>
<evidence type="ECO:0000313" key="7">
    <source>
        <dbReference type="EMBL" id="MCV2232437.1"/>
    </source>
</evidence>
<dbReference type="InterPro" id="IPR036388">
    <property type="entry name" value="WH-like_DNA-bd_sf"/>
</dbReference>
<dbReference type="PANTHER" id="PTHR22683">
    <property type="entry name" value="SPORULATION PROTEIN RELATED"/>
    <property type="match status" value="1"/>
</dbReference>
<evidence type="ECO:0000256" key="3">
    <source>
        <dbReference type="ARBA" id="ARBA00022840"/>
    </source>
</evidence>
<feature type="domain" description="FtsK" evidence="6">
    <location>
        <begin position="369"/>
        <end position="560"/>
    </location>
</feature>
<keyword evidence="2 5" id="KW-0547">Nucleotide-binding</keyword>
<dbReference type="InterPro" id="IPR050206">
    <property type="entry name" value="FtsK/SpoIIIE/SftA"/>
</dbReference>
<sequence>MSLFNRKAYTEFVKKDFQGFKIHQFVKIEGLKQQGHKKFKSSEFISPIFGLSVKDETVAPFVIRNTGDVKKRYDAFRTKPMTDLSEYAEFKSTILSNQDRRNIFGQDAVINTERKYEDQRKKTVELEVPFIQKAKEVPTFTNPTPQKTIIEDRVVSSDFDYMETKPQPQTVDVVKKTDVLFDRFNPKVADSPIVNPDYSYEKPVKTPEKVEKTIQVPMEEAPKPSFVRPNRPYKFPTVDMFSKVHRDQDARPAWLVAQETTVNETLLQFSVPGHVHNITKGPTVTRHEIELEPGVNVKEVNRIKDNLMMNLAAKSLRIEAPIPGKAYVGLEIPNAIPEIVAYGNVVDHPDFMDDQSHPLKVALGVDIDGKNIYADIAKMPHCLIAGATNSGKSVCVNTIIVSLLMKNHPDDLKFILIDPKMVELSMYNDLPHLITPVITDPKMAATALSWAVEEMDKRFMTFATNRAKDIKGYNERAKEDPTLEKMPYIVIVIDELADLMMVSANDVEEAIQRITQKARAAGIHLLVATQRPTTDVVKGTIKANIPSRIAFRVASYVDSTTILDGAGAESLLGKGDMLFKETERPIRLQGAFLKDSEIERITDFIRDQMPPNFLFDHDSLRTFTIKKESAASDDLMYPVAQFVVRENNASINAIQKEFGIGFNRAQRIVELLEEQGIVSKNEGTKARQVLVTMAELENML</sequence>